<keyword evidence="2 5" id="KW-0812">Transmembrane</keyword>
<protein>
    <recommendedName>
        <fullName evidence="8">G protein-coupled receptor</fullName>
    </recommendedName>
</protein>
<evidence type="ECO:0000313" key="7">
    <source>
        <dbReference type="Proteomes" id="UP001432027"/>
    </source>
</evidence>
<dbReference type="GO" id="GO:0016020">
    <property type="term" value="C:membrane"/>
    <property type="evidence" value="ECO:0007669"/>
    <property type="project" value="UniProtKB-SubCell"/>
</dbReference>
<feature type="non-terminal residue" evidence="6">
    <location>
        <position position="121"/>
    </location>
</feature>
<comment type="subcellular location">
    <subcellularLocation>
        <location evidence="1">Membrane</location>
    </subcellularLocation>
</comment>
<reference evidence="6" key="1">
    <citation type="submission" date="2023-10" db="EMBL/GenBank/DDBJ databases">
        <title>Genome assembly of Pristionchus species.</title>
        <authorList>
            <person name="Yoshida K."/>
            <person name="Sommer R.J."/>
        </authorList>
    </citation>
    <scope>NUCLEOTIDE SEQUENCE</scope>
    <source>
        <strain evidence="6">RS0144</strain>
    </source>
</reference>
<dbReference type="SMART" id="SM01381">
    <property type="entry name" value="7TM_GPCR_Srsx"/>
    <property type="match status" value="1"/>
</dbReference>
<dbReference type="PANTHER" id="PTHR23360:SF5">
    <property type="entry name" value="G-PROTEIN COUPLED RECEPTORS FAMILY 1 PROFILE DOMAIN-CONTAINING PROTEIN"/>
    <property type="match status" value="1"/>
</dbReference>
<sequence length="121" mass="13779">MIAYWTPVKLVCGMPAPYHGDSIWLWSKVLNVVNGTSAIFYFITWQTVKKRGAAHSSKRVFVSIAVVMAFEVSGWFISSTLINLSRILMYSDKRPPFHYFACLFVNFGIAVKTPVYYAIRS</sequence>
<organism evidence="6 7">
    <name type="scientific">Pristionchus entomophagus</name>
    <dbReference type="NCBI Taxonomy" id="358040"/>
    <lineage>
        <taxon>Eukaryota</taxon>
        <taxon>Metazoa</taxon>
        <taxon>Ecdysozoa</taxon>
        <taxon>Nematoda</taxon>
        <taxon>Chromadorea</taxon>
        <taxon>Rhabditida</taxon>
        <taxon>Rhabditina</taxon>
        <taxon>Diplogasteromorpha</taxon>
        <taxon>Diplogasteroidea</taxon>
        <taxon>Neodiplogasteridae</taxon>
        <taxon>Pristionchus</taxon>
    </lineage>
</organism>
<dbReference type="InterPro" id="IPR019424">
    <property type="entry name" value="7TM_GPCR_Srsx"/>
</dbReference>
<dbReference type="GO" id="GO:0004930">
    <property type="term" value="F:G protein-coupled receptor activity"/>
    <property type="evidence" value="ECO:0007669"/>
    <property type="project" value="InterPro"/>
</dbReference>
<evidence type="ECO:0000256" key="2">
    <source>
        <dbReference type="ARBA" id="ARBA00022692"/>
    </source>
</evidence>
<keyword evidence="7" id="KW-1185">Reference proteome</keyword>
<dbReference type="InterPro" id="IPR047130">
    <property type="entry name" value="7TM_GPCR_Srsx_nematod"/>
</dbReference>
<evidence type="ECO:0008006" key="8">
    <source>
        <dbReference type="Google" id="ProtNLM"/>
    </source>
</evidence>
<accession>A0AAV5UPJ1</accession>
<name>A0AAV5UPJ1_9BILA</name>
<feature type="transmembrane region" description="Helical" evidence="5">
    <location>
        <begin position="97"/>
        <end position="119"/>
    </location>
</feature>
<dbReference type="Pfam" id="PF10320">
    <property type="entry name" value="7TM_GPCR_Srsx"/>
    <property type="match status" value="1"/>
</dbReference>
<feature type="transmembrane region" description="Helical" evidence="5">
    <location>
        <begin position="60"/>
        <end position="77"/>
    </location>
</feature>
<evidence type="ECO:0000256" key="5">
    <source>
        <dbReference type="SAM" id="Phobius"/>
    </source>
</evidence>
<dbReference type="AlphaFoldDB" id="A0AAV5UPJ1"/>
<keyword evidence="3 5" id="KW-1133">Transmembrane helix</keyword>
<comment type="caution">
    <text evidence="6">The sequence shown here is derived from an EMBL/GenBank/DDBJ whole genome shotgun (WGS) entry which is preliminary data.</text>
</comment>
<evidence type="ECO:0000256" key="4">
    <source>
        <dbReference type="ARBA" id="ARBA00023136"/>
    </source>
</evidence>
<dbReference type="InterPro" id="IPR000276">
    <property type="entry name" value="GPCR_Rhodpsn"/>
</dbReference>
<dbReference type="PANTHER" id="PTHR23360">
    <property type="entry name" value="G-PROTEIN COUPLED RECEPTORS FAMILY 1 PROFILE DOMAIN-CONTAINING PROTEIN-RELATED"/>
    <property type="match status" value="1"/>
</dbReference>
<evidence type="ECO:0000313" key="6">
    <source>
        <dbReference type="EMBL" id="GMT08492.1"/>
    </source>
</evidence>
<evidence type="ECO:0000256" key="3">
    <source>
        <dbReference type="ARBA" id="ARBA00022989"/>
    </source>
</evidence>
<evidence type="ECO:0000256" key="1">
    <source>
        <dbReference type="ARBA" id="ARBA00004370"/>
    </source>
</evidence>
<gene>
    <name evidence="6" type="ORF">PENTCL1PPCAC_30667</name>
</gene>
<proteinExistence type="predicted"/>
<feature type="transmembrane region" description="Helical" evidence="5">
    <location>
        <begin position="23"/>
        <end position="48"/>
    </location>
</feature>
<keyword evidence="4 5" id="KW-0472">Membrane</keyword>
<dbReference type="Proteomes" id="UP001432027">
    <property type="component" value="Unassembled WGS sequence"/>
</dbReference>
<dbReference type="EMBL" id="BTSX01000103">
    <property type="protein sequence ID" value="GMT08492.1"/>
    <property type="molecule type" value="Genomic_DNA"/>
</dbReference>